<keyword evidence="5" id="KW-1185">Reference proteome</keyword>
<name>A0A4R5BM12_9ACTN</name>
<accession>A0A4R5BM12</accession>
<dbReference type="PROSITE" id="PS00012">
    <property type="entry name" value="PHOSPHOPANTETHEINE"/>
    <property type="match status" value="1"/>
</dbReference>
<dbReference type="Gene3D" id="1.10.1200.10">
    <property type="entry name" value="ACP-like"/>
    <property type="match status" value="1"/>
</dbReference>
<gene>
    <name evidence="4" type="ORF">E1298_15640</name>
</gene>
<evidence type="ECO:0000313" key="4">
    <source>
        <dbReference type="EMBL" id="TDD87828.1"/>
    </source>
</evidence>
<evidence type="ECO:0000313" key="5">
    <source>
        <dbReference type="Proteomes" id="UP000294513"/>
    </source>
</evidence>
<dbReference type="InterPro" id="IPR020806">
    <property type="entry name" value="PKS_PP-bd"/>
</dbReference>
<keyword evidence="1" id="KW-0596">Phosphopantetheine</keyword>
<reference evidence="4 5" key="1">
    <citation type="submission" date="2019-03" db="EMBL/GenBank/DDBJ databases">
        <title>Draft genome sequences of novel Actinobacteria.</title>
        <authorList>
            <person name="Sahin N."/>
            <person name="Ay H."/>
            <person name="Saygin H."/>
        </authorList>
    </citation>
    <scope>NUCLEOTIDE SEQUENCE [LARGE SCALE GENOMIC DNA]</scope>
    <source>
        <strain evidence="4 5">H3C3</strain>
    </source>
</reference>
<dbReference type="AlphaFoldDB" id="A0A4R5BM12"/>
<dbReference type="Proteomes" id="UP000294513">
    <property type="component" value="Unassembled WGS sequence"/>
</dbReference>
<sequence>MAGEHGVPGSAPQYLRLLFAKRLATTPQAIDLAEPLESFGLDSLTVAELSVTIQEDLGVTLLMHELSGRCTLGEVADRLAELLTAGQETGADDASR</sequence>
<keyword evidence="2" id="KW-0597">Phosphoprotein</keyword>
<evidence type="ECO:0000256" key="1">
    <source>
        <dbReference type="ARBA" id="ARBA00022450"/>
    </source>
</evidence>
<dbReference type="SMART" id="SM00823">
    <property type="entry name" value="PKS_PP"/>
    <property type="match status" value="1"/>
</dbReference>
<evidence type="ECO:0000256" key="2">
    <source>
        <dbReference type="ARBA" id="ARBA00022553"/>
    </source>
</evidence>
<dbReference type="Pfam" id="PF00550">
    <property type="entry name" value="PP-binding"/>
    <property type="match status" value="1"/>
</dbReference>
<protein>
    <submittedName>
        <fullName evidence="4">Acyl carrier protein</fullName>
    </submittedName>
</protein>
<dbReference type="RefSeq" id="WP_131893781.1">
    <property type="nucleotide sequence ID" value="NZ_SMKU01000068.1"/>
</dbReference>
<comment type="caution">
    <text evidence="4">The sequence shown here is derived from an EMBL/GenBank/DDBJ whole genome shotgun (WGS) entry which is preliminary data.</text>
</comment>
<dbReference type="EMBL" id="SMKU01000068">
    <property type="protein sequence ID" value="TDD87828.1"/>
    <property type="molecule type" value="Genomic_DNA"/>
</dbReference>
<dbReference type="PROSITE" id="PS50075">
    <property type="entry name" value="CARRIER"/>
    <property type="match status" value="1"/>
</dbReference>
<evidence type="ECO:0000259" key="3">
    <source>
        <dbReference type="PROSITE" id="PS50075"/>
    </source>
</evidence>
<proteinExistence type="predicted"/>
<dbReference type="InterPro" id="IPR009081">
    <property type="entry name" value="PP-bd_ACP"/>
</dbReference>
<dbReference type="InterPro" id="IPR006162">
    <property type="entry name" value="Ppantetheine_attach_site"/>
</dbReference>
<dbReference type="GO" id="GO:0031177">
    <property type="term" value="F:phosphopantetheine binding"/>
    <property type="evidence" value="ECO:0007669"/>
    <property type="project" value="InterPro"/>
</dbReference>
<organism evidence="4 5">
    <name type="scientific">Actinomadura rubrisoli</name>
    <dbReference type="NCBI Taxonomy" id="2530368"/>
    <lineage>
        <taxon>Bacteria</taxon>
        <taxon>Bacillati</taxon>
        <taxon>Actinomycetota</taxon>
        <taxon>Actinomycetes</taxon>
        <taxon>Streptosporangiales</taxon>
        <taxon>Thermomonosporaceae</taxon>
        <taxon>Actinomadura</taxon>
    </lineage>
</organism>
<dbReference type="SUPFAM" id="SSF47336">
    <property type="entry name" value="ACP-like"/>
    <property type="match status" value="1"/>
</dbReference>
<dbReference type="InterPro" id="IPR036736">
    <property type="entry name" value="ACP-like_sf"/>
</dbReference>
<feature type="domain" description="Carrier" evidence="3">
    <location>
        <begin position="9"/>
        <end position="83"/>
    </location>
</feature>